<feature type="region of interest" description="Disordered" evidence="1">
    <location>
        <begin position="20"/>
        <end position="76"/>
    </location>
</feature>
<name>A0ABU6SKR8_9FABA</name>
<gene>
    <name evidence="2" type="ORF">PIB30_061047</name>
</gene>
<sequence>MRETQKRFESQLNHITELLHKFANQPTINPQPYPSTSTPLPSQPLPNPKGAELTDSDDSDDEEVEEEPEKEVNTEVVEEETKGEIFFIATIFSGKKVAETEILIKCEDLSPCLVTCKIRGVDIPECLCDPGACGSVMPYALYETLDLGLLKKSKEFFTTADASIKLLKMFW</sequence>
<dbReference type="EMBL" id="JASCZI010060963">
    <property type="protein sequence ID" value="MED6137017.1"/>
    <property type="molecule type" value="Genomic_DNA"/>
</dbReference>
<accession>A0ABU6SKR8</accession>
<evidence type="ECO:0000313" key="2">
    <source>
        <dbReference type="EMBL" id="MED6137017.1"/>
    </source>
</evidence>
<organism evidence="2 3">
    <name type="scientific">Stylosanthes scabra</name>
    <dbReference type="NCBI Taxonomy" id="79078"/>
    <lineage>
        <taxon>Eukaryota</taxon>
        <taxon>Viridiplantae</taxon>
        <taxon>Streptophyta</taxon>
        <taxon>Embryophyta</taxon>
        <taxon>Tracheophyta</taxon>
        <taxon>Spermatophyta</taxon>
        <taxon>Magnoliopsida</taxon>
        <taxon>eudicotyledons</taxon>
        <taxon>Gunneridae</taxon>
        <taxon>Pentapetalae</taxon>
        <taxon>rosids</taxon>
        <taxon>fabids</taxon>
        <taxon>Fabales</taxon>
        <taxon>Fabaceae</taxon>
        <taxon>Papilionoideae</taxon>
        <taxon>50 kb inversion clade</taxon>
        <taxon>dalbergioids sensu lato</taxon>
        <taxon>Dalbergieae</taxon>
        <taxon>Pterocarpus clade</taxon>
        <taxon>Stylosanthes</taxon>
    </lineage>
</organism>
<dbReference type="Proteomes" id="UP001341840">
    <property type="component" value="Unassembled WGS sequence"/>
</dbReference>
<evidence type="ECO:0000256" key="1">
    <source>
        <dbReference type="SAM" id="MobiDB-lite"/>
    </source>
</evidence>
<reference evidence="2 3" key="1">
    <citation type="journal article" date="2023" name="Plants (Basel)">
        <title>Bridging the Gap: Combining Genomics and Transcriptomics Approaches to Understand Stylosanthes scabra, an Orphan Legume from the Brazilian Caatinga.</title>
        <authorList>
            <person name="Ferreira-Neto J.R.C."/>
            <person name="da Silva M.D."/>
            <person name="Binneck E."/>
            <person name="de Melo N.F."/>
            <person name="da Silva R.H."/>
            <person name="de Melo A.L.T.M."/>
            <person name="Pandolfi V."/>
            <person name="Bustamante F.O."/>
            <person name="Brasileiro-Vidal A.C."/>
            <person name="Benko-Iseppon A.M."/>
        </authorList>
    </citation>
    <scope>NUCLEOTIDE SEQUENCE [LARGE SCALE GENOMIC DNA]</scope>
    <source>
        <tissue evidence="2">Leaves</tissue>
    </source>
</reference>
<proteinExistence type="predicted"/>
<feature type="compositionally biased region" description="Acidic residues" evidence="1">
    <location>
        <begin position="54"/>
        <end position="69"/>
    </location>
</feature>
<comment type="caution">
    <text evidence="2">The sequence shown here is derived from an EMBL/GenBank/DDBJ whole genome shotgun (WGS) entry which is preliminary data.</text>
</comment>
<evidence type="ECO:0000313" key="3">
    <source>
        <dbReference type="Proteomes" id="UP001341840"/>
    </source>
</evidence>
<keyword evidence="3" id="KW-1185">Reference proteome</keyword>
<protein>
    <submittedName>
        <fullName evidence="2">Uncharacterized protein</fullName>
    </submittedName>
</protein>